<evidence type="ECO:0000313" key="12">
    <source>
        <dbReference type="Proteomes" id="UP000235145"/>
    </source>
</evidence>
<evidence type="ECO:0000256" key="1">
    <source>
        <dbReference type="ARBA" id="ARBA00004162"/>
    </source>
</evidence>
<evidence type="ECO:0000256" key="2">
    <source>
        <dbReference type="ARBA" id="ARBA00004389"/>
    </source>
</evidence>
<keyword evidence="6" id="KW-1133">Transmembrane helix</keyword>
<evidence type="ECO:0000313" key="11">
    <source>
        <dbReference type="EMBL" id="KAJ0190239.1"/>
    </source>
</evidence>
<evidence type="ECO:0000256" key="4">
    <source>
        <dbReference type="ARBA" id="ARBA00022692"/>
    </source>
</evidence>
<keyword evidence="4" id="KW-0812">Transmembrane</keyword>
<protein>
    <submittedName>
        <fullName evidence="11">Uncharacterized protein</fullName>
    </submittedName>
</protein>
<accession>A0A9R1WXI3</accession>
<evidence type="ECO:0000256" key="8">
    <source>
        <dbReference type="ARBA" id="ARBA00023136"/>
    </source>
</evidence>
<feature type="coiled-coil region" evidence="10">
    <location>
        <begin position="76"/>
        <end position="103"/>
    </location>
</feature>
<dbReference type="PANTHER" id="PTHR32219:SF24">
    <property type="entry name" value="PROTON PUMP-INTERACTOR"/>
    <property type="match status" value="1"/>
</dbReference>
<organism evidence="11 12">
    <name type="scientific">Lactuca sativa</name>
    <name type="common">Garden lettuce</name>
    <dbReference type="NCBI Taxonomy" id="4236"/>
    <lineage>
        <taxon>Eukaryota</taxon>
        <taxon>Viridiplantae</taxon>
        <taxon>Streptophyta</taxon>
        <taxon>Embryophyta</taxon>
        <taxon>Tracheophyta</taxon>
        <taxon>Spermatophyta</taxon>
        <taxon>Magnoliopsida</taxon>
        <taxon>eudicotyledons</taxon>
        <taxon>Gunneridae</taxon>
        <taxon>Pentapetalae</taxon>
        <taxon>asterids</taxon>
        <taxon>campanulids</taxon>
        <taxon>Asterales</taxon>
        <taxon>Asteraceae</taxon>
        <taxon>Cichorioideae</taxon>
        <taxon>Cichorieae</taxon>
        <taxon>Lactucinae</taxon>
        <taxon>Lactuca</taxon>
    </lineage>
</organism>
<evidence type="ECO:0000256" key="3">
    <source>
        <dbReference type="ARBA" id="ARBA00022475"/>
    </source>
</evidence>
<keyword evidence="8" id="KW-0472">Membrane</keyword>
<sequence length="374" mass="44959">MIMKHWMMHSQMEDPKEYGLIVMSDSIEKVTEMTSHTKTNELQFYLVKSCPSPEEVKKEEAHKLYQQMSVSMYDILQEIDLRKMSYEKQLTRLSLQKDEHQINYELMWIYKELEWKSRDLMYLERATVDDVKPHLPIRPIPRTAGFLHLTENDPQSPVHIGTDRKRCHKRLKKERIDMEYLKQVQEELLSSMKSGNRPTHGTQELNDVMESLVHRIQHGNNNRREEKDFFHEIRNLKDTIETYTAPTEPDPRSNWRRYDVGGSRRRLYNEQMRQHRIKINLNQIDAIKRDLKERTTKVTRLKAELELVRKSIRSMDRELEKLNSKRIKAYKCAYNYGEQKEEISLIERGYRFTYVSIIQKSSYGYYPPRAHDIC</sequence>
<comment type="similarity">
    <text evidence="9">Belongs to the plant Proton pump-interactor protein family.</text>
</comment>
<evidence type="ECO:0000256" key="10">
    <source>
        <dbReference type="SAM" id="Coils"/>
    </source>
</evidence>
<keyword evidence="12" id="KW-1185">Reference proteome</keyword>
<keyword evidence="5" id="KW-0256">Endoplasmic reticulum</keyword>
<name>A0A9R1WXI3_LACSA</name>
<feature type="coiled-coil region" evidence="10">
    <location>
        <begin position="284"/>
        <end position="325"/>
    </location>
</feature>
<evidence type="ECO:0000256" key="7">
    <source>
        <dbReference type="ARBA" id="ARBA00023054"/>
    </source>
</evidence>
<dbReference type="InterPro" id="IPR055282">
    <property type="entry name" value="PPI1-4"/>
</dbReference>
<reference evidence="11 12" key="1">
    <citation type="journal article" date="2017" name="Nat. Commun.">
        <title>Genome assembly with in vitro proximity ligation data and whole-genome triplication in lettuce.</title>
        <authorList>
            <person name="Reyes-Chin-Wo S."/>
            <person name="Wang Z."/>
            <person name="Yang X."/>
            <person name="Kozik A."/>
            <person name="Arikit S."/>
            <person name="Song C."/>
            <person name="Xia L."/>
            <person name="Froenicke L."/>
            <person name="Lavelle D.O."/>
            <person name="Truco M.J."/>
            <person name="Xia R."/>
            <person name="Zhu S."/>
            <person name="Xu C."/>
            <person name="Xu H."/>
            <person name="Xu X."/>
            <person name="Cox K."/>
            <person name="Korf I."/>
            <person name="Meyers B.C."/>
            <person name="Michelmore R.W."/>
        </authorList>
    </citation>
    <scope>NUCLEOTIDE SEQUENCE [LARGE SCALE GENOMIC DNA]</scope>
    <source>
        <strain evidence="12">cv. Salinas</strain>
        <tissue evidence="11">Seedlings</tissue>
    </source>
</reference>
<comment type="caution">
    <text evidence="11">The sequence shown here is derived from an EMBL/GenBank/DDBJ whole genome shotgun (WGS) entry which is preliminary data.</text>
</comment>
<dbReference type="GO" id="GO:0005789">
    <property type="term" value="C:endoplasmic reticulum membrane"/>
    <property type="evidence" value="ECO:0007669"/>
    <property type="project" value="UniProtKB-SubCell"/>
</dbReference>
<evidence type="ECO:0000256" key="9">
    <source>
        <dbReference type="ARBA" id="ARBA00038080"/>
    </source>
</evidence>
<comment type="subcellular location">
    <subcellularLocation>
        <location evidence="1">Cell membrane</location>
        <topology evidence="1">Single-pass membrane protein</topology>
    </subcellularLocation>
    <subcellularLocation>
        <location evidence="2">Endoplasmic reticulum membrane</location>
        <topology evidence="2">Single-pass membrane protein</topology>
    </subcellularLocation>
</comment>
<dbReference type="GO" id="GO:0005886">
    <property type="term" value="C:plasma membrane"/>
    <property type="evidence" value="ECO:0007669"/>
    <property type="project" value="UniProtKB-SubCell"/>
</dbReference>
<dbReference type="EMBL" id="NBSK02000008">
    <property type="protein sequence ID" value="KAJ0190239.1"/>
    <property type="molecule type" value="Genomic_DNA"/>
</dbReference>
<dbReference type="Proteomes" id="UP000235145">
    <property type="component" value="Unassembled WGS sequence"/>
</dbReference>
<proteinExistence type="inferred from homology"/>
<gene>
    <name evidence="11" type="ORF">LSAT_V11C800445260</name>
</gene>
<evidence type="ECO:0000256" key="6">
    <source>
        <dbReference type="ARBA" id="ARBA00022989"/>
    </source>
</evidence>
<keyword evidence="3" id="KW-1003">Cell membrane</keyword>
<dbReference type="PANTHER" id="PTHR32219">
    <property type="entry name" value="RNA-BINDING PROTEIN YLMH-RELATED"/>
    <property type="match status" value="1"/>
</dbReference>
<evidence type="ECO:0000256" key="5">
    <source>
        <dbReference type="ARBA" id="ARBA00022824"/>
    </source>
</evidence>
<keyword evidence="7 10" id="KW-0175">Coiled coil</keyword>
<dbReference type="AlphaFoldDB" id="A0A9R1WXI3"/>